<reference evidence="3 4" key="1">
    <citation type="submission" date="2019-10" db="EMBL/GenBank/DDBJ databases">
        <title>Description of Paenibacillus terrestris sp. nov.</title>
        <authorList>
            <person name="Carlier A."/>
            <person name="Qi S."/>
        </authorList>
    </citation>
    <scope>NUCLEOTIDE SEQUENCE [LARGE SCALE GENOMIC DNA]</scope>
    <source>
        <strain evidence="3 4">LMG 31458</strain>
    </source>
</reference>
<evidence type="ECO:0000256" key="1">
    <source>
        <dbReference type="SAM" id="SignalP"/>
    </source>
</evidence>
<feature type="signal peptide" evidence="1">
    <location>
        <begin position="1"/>
        <end position="23"/>
    </location>
</feature>
<gene>
    <name evidence="3" type="ORF">GC098_25985</name>
</gene>
<feature type="chain" id="PRO_5046561324" evidence="1">
    <location>
        <begin position="24"/>
        <end position="517"/>
    </location>
</feature>
<name>A0ABX1Y1W5_9BACL</name>
<dbReference type="PANTHER" id="PTHR43649">
    <property type="entry name" value="ARABINOSE-BINDING PROTEIN-RELATED"/>
    <property type="match status" value="1"/>
</dbReference>
<dbReference type="Proteomes" id="UP000616779">
    <property type="component" value="Unassembled WGS sequence"/>
</dbReference>
<organism evidence="3 4">
    <name type="scientific">Paenibacillus phytorum</name>
    <dbReference type="NCBI Taxonomy" id="2654977"/>
    <lineage>
        <taxon>Bacteria</taxon>
        <taxon>Bacillati</taxon>
        <taxon>Bacillota</taxon>
        <taxon>Bacilli</taxon>
        <taxon>Bacillales</taxon>
        <taxon>Paenibacillaceae</taxon>
        <taxon>Paenibacillus</taxon>
    </lineage>
</organism>
<dbReference type="PROSITE" id="PS51257">
    <property type="entry name" value="PROKAR_LIPOPROTEIN"/>
    <property type="match status" value="1"/>
</dbReference>
<proteinExistence type="predicted"/>
<accession>A0ABX1Y1W5</accession>
<keyword evidence="4" id="KW-1185">Reference proteome</keyword>
<evidence type="ECO:0000313" key="4">
    <source>
        <dbReference type="Proteomes" id="UP000616779"/>
    </source>
</evidence>
<feature type="domain" description="PI-PLC Y-box" evidence="2">
    <location>
        <begin position="394"/>
        <end position="456"/>
    </location>
</feature>
<comment type="caution">
    <text evidence="3">The sequence shown here is derived from an EMBL/GenBank/DDBJ whole genome shotgun (WGS) entry which is preliminary data.</text>
</comment>
<dbReference type="InterPro" id="IPR050490">
    <property type="entry name" value="Bact_solute-bd_prot1"/>
</dbReference>
<protein>
    <submittedName>
        <fullName evidence="3">Extracellular solute-binding protein</fullName>
    </submittedName>
</protein>
<dbReference type="Gene3D" id="3.40.190.10">
    <property type="entry name" value="Periplasmic binding protein-like II"/>
    <property type="match status" value="1"/>
</dbReference>
<dbReference type="PROSITE" id="PS50008">
    <property type="entry name" value="PIPLC_Y_DOMAIN"/>
    <property type="match status" value="1"/>
</dbReference>
<sequence>MKLISKLAHVLSTSLVCSTLLLSCDNAETVPLAATSPSSTSEQEDEAAAKLPPYQMVMVFPSGPVPKDLPDVQDAMNVYLKKKINTTIELRPIDFSVWLDKTNLMFLSNEKFDLLFTSSWLYLGQEIAKQQIIPLDDLLHQYGQGITNTLDPTYIENGRVKGSIYGVVTNKEFASTKGIVMRKDIVDKYNIDLSTIRKLEDFEPIWKTIQEKEPGMVPLQVKYDRSPLTVLNGYGKFDMLDSSGGPGVIDRASKELKVINLYETPAYLHDAKIMHNWYQAGYINKDGSTTRQDEFEAVKAGKAFAYSQSIKPGFDTQESRNTGFPMVTVELTKPYTTTGDTTSAMFAVPRTSQNPERAMMFLNLLYRDKYLLNLLDWGIEGKHYVKIADNVIDYPPGESAKTIGYNLNLPWIFGNQLNSYTWATDDPDLWEKYRIFNETADKSIALGFVFNPDKVKNEVIASGNVLLQYAGALNSGEFDPDLILPSFLKALKAAGGNKVIEEKQRQLDAWAASRKQK</sequence>
<dbReference type="EMBL" id="WHOA01000186">
    <property type="protein sequence ID" value="NOU74793.1"/>
    <property type="molecule type" value="Genomic_DNA"/>
</dbReference>
<evidence type="ECO:0000313" key="3">
    <source>
        <dbReference type="EMBL" id="NOU74793.1"/>
    </source>
</evidence>
<dbReference type="InterPro" id="IPR022627">
    <property type="entry name" value="DUF3502"/>
</dbReference>
<dbReference type="Pfam" id="PF12010">
    <property type="entry name" value="DUF3502"/>
    <property type="match status" value="1"/>
</dbReference>
<dbReference type="PANTHER" id="PTHR43649:SF17">
    <property type="entry name" value="ABC TRANSPORTER SOLUTE BINDING PROTEIN-SUGAR TRANSPORT"/>
    <property type="match status" value="1"/>
</dbReference>
<evidence type="ECO:0000259" key="2">
    <source>
        <dbReference type="PROSITE" id="PS50008"/>
    </source>
</evidence>
<dbReference type="SUPFAM" id="SSF53850">
    <property type="entry name" value="Periplasmic binding protein-like II"/>
    <property type="match status" value="1"/>
</dbReference>
<dbReference type="RefSeq" id="WP_171646191.1">
    <property type="nucleotide sequence ID" value="NZ_WHOA01000186.1"/>
</dbReference>
<dbReference type="InterPro" id="IPR001711">
    <property type="entry name" value="PLipase_C_Pinositol-sp_Y"/>
</dbReference>
<keyword evidence="1" id="KW-0732">Signal</keyword>